<dbReference type="Pfam" id="PF08299">
    <property type="entry name" value="Bac_DnaA_C"/>
    <property type="match status" value="1"/>
</dbReference>
<accession>A0A4V6PX34</accession>
<dbReference type="SUPFAM" id="SSF48295">
    <property type="entry name" value="TrpR-like"/>
    <property type="match status" value="1"/>
</dbReference>
<proteinExistence type="predicted"/>
<dbReference type="InterPro" id="IPR013159">
    <property type="entry name" value="DnaA_C"/>
</dbReference>
<name>A0A4V6PX34_9HYPH</name>
<sequence length="149" mass="17294">MNAIGPIERDYRAKRVEVRERLYPTPKAVARIKPMKAMLRVTDPEIKELVSQYKAIDIVPWENATRAERIKAIKKQVSSKHHVSIALLEGTCRNRKYVQARDECAYRIHNEVENLSLAQIGRAMGGRDHSTIWHSIDRHMNRIKRGDVQ</sequence>
<feature type="domain" description="Chromosomal replication initiator DnaA C-terminal" evidence="1">
    <location>
        <begin position="69"/>
        <end position="139"/>
    </location>
</feature>
<evidence type="ECO:0000313" key="3">
    <source>
        <dbReference type="Proteomes" id="UP000295391"/>
    </source>
</evidence>
<evidence type="ECO:0000313" key="2">
    <source>
        <dbReference type="EMBL" id="TDQ63594.1"/>
    </source>
</evidence>
<dbReference type="EMBL" id="SNYR01000002">
    <property type="protein sequence ID" value="TDQ63594.1"/>
    <property type="molecule type" value="Genomic_DNA"/>
</dbReference>
<dbReference type="AlphaFoldDB" id="A0A4V6PX34"/>
<dbReference type="GO" id="GO:0043565">
    <property type="term" value="F:sequence-specific DNA binding"/>
    <property type="evidence" value="ECO:0007669"/>
    <property type="project" value="InterPro"/>
</dbReference>
<gene>
    <name evidence="2" type="ORF">ATL17_1601</name>
</gene>
<protein>
    <submittedName>
        <fullName evidence="2">DnaA-like protein</fullName>
    </submittedName>
</protein>
<dbReference type="SMART" id="SM00760">
    <property type="entry name" value="Bac_DnaA_C"/>
    <property type="match status" value="1"/>
</dbReference>
<evidence type="ECO:0000259" key="1">
    <source>
        <dbReference type="SMART" id="SM00760"/>
    </source>
</evidence>
<comment type="caution">
    <text evidence="2">The sequence shown here is derived from an EMBL/GenBank/DDBJ whole genome shotgun (WGS) entry which is preliminary data.</text>
</comment>
<reference evidence="2 3" key="1">
    <citation type="submission" date="2019-03" db="EMBL/GenBank/DDBJ databases">
        <title>Genomic Encyclopedia of Type Strains, Phase III (KMG-III): the genomes of soil and plant-associated and newly described type strains.</title>
        <authorList>
            <person name="Whitman W."/>
        </authorList>
    </citation>
    <scope>NUCLEOTIDE SEQUENCE [LARGE SCALE GENOMIC DNA]</scope>
    <source>
        <strain evidence="2 3">CGMCC 1.7002</strain>
    </source>
</reference>
<dbReference type="GO" id="GO:0005524">
    <property type="term" value="F:ATP binding"/>
    <property type="evidence" value="ECO:0007669"/>
    <property type="project" value="InterPro"/>
</dbReference>
<dbReference type="Gene3D" id="1.10.1750.10">
    <property type="match status" value="1"/>
</dbReference>
<organism evidence="2 3">
    <name type="scientific">Maritalea mobilis</name>
    <dbReference type="NCBI Taxonomy" id="483324"/>
    <lineage>
        <taxon>Bacteria</taxon>
        <taxon>Pseudomonadati</taxon>
        <taxon>Pseudomonadota</taxon>
        <taxon>Alphaproteobacteria</taxon>
        <taxon>Hyphomicrobiales</taxon>
        <taxon>Devosiaceae</taxon>
        <taxon>Maritalea</taxon>
    </lineage>
</organism>
<dbReference type="Proteomes" id="UP000295391">
    <property type="component" value="Unassembled WGS sequence"/>
</dbReference>
<dbReference type="RefSeq" id="WP_133572269.1">
    <property type="nucleotide sequence ID" value="NZ_SNYR01000002.1"/>
</dbReference>
<dbReference type="GO" id="GO:0006270">
    <property type="term" value="P:DNA replication initiation"/>
    <property type="evidence" value="ECO:0007669"/>
    <property type="project" value="InterPro"/>
</dbReference>
<dbReference type="OrthoDB" id="7776290at2"/>
<dbReference type="CDD" id="cd06571">
    <property type="entry name" value="Bac_DnaA_C"/>
    <property type="match status" value="1"/>
</dbReference>
<dbReference type="InterPro" id="IPR010921">
    <property type="entry name" value="Trp_repressor/repl_initiator"/>
</dbReference>
<keyword evidence="3" id="KW-1185">Reference proteome</keyword>
<dbReference type="GO" id="GO:0006275">
    <property type="term" value="P:regulation of DNA replication"/>
    <property type="evidence" value="ECO:0007669"/>
    <property type="project" value="InterPro"/>
</dbReference>